<feature type="transmembrane region" description="Helical" evidence="1">
    <location>
        <begin position="12"/>
        <end position="35"/>
    </location>
</feature>
<keyword evidence="1" id="KW-1133">Transmembrane helix</keyword>
<name>A0A061IT21_TRYRA</name>
<evidence type="ECO:0000313" key="3">
    <source>
        <dbReference type="Proteomes" id="UP000031737"/>
    </source>
</evidence>
<dbReference type="EMBL" id="AUPL01007841">
    <property type="protein sequence ID" value="ESL04946.1"/>
    <property type="molecule type" value="Genomic_DNA"/>
</dbReference>
<organism evidence="2 3">
    <name type="scientific">Trypanosoma rangeli SC58</name>
    <dbReference type="NCBI Taxonomy" id="429131"/>
    <lineage>
        <taxon>Eukaryota</taxon>
        <taxon>Discoba</taxon>
        <taxon>Euglenozoa</taxon>
        <taxon>Kinetoplastea</taxon>
        <taxon>Metakinetoplastina</taxon>
        <taxon>Trypanosomatida</taxon>
        <taxon>Trypanosomatidae</taxon>
        <taxon>Trypanosoma</taxon>
        <taxon>Herpetosoma</taxon>
    </lineage>
</organism>
<protein>
    <submittedName>
        <fullName evidence="2">Uncharacterized protein</fullName>
    </submittedName>
</protein>
<sequence>MSFFVWLLPRFYFFFLLPFPPPPALLFSTLFYSFFDERRFGRRCGFKARQTKITKKNGREKHCYHDANVCEQRQ</sequence>
<comment type="caution">
    <text evidence="2">The sequence shown here is derived from an EMBL/GenBank/DDBJ whole genome shotgun (WGS) entry which is preliminary data.</text>
</comment>
<dbReference type="AlphaFoldDB" id="A0A061IT21"/>
<dbReference type="VEuPathDB" id="TriTrypDB:TRSC58_07488"/>
<accession>A0A061IT21</accession>
<keyword evidence="1" id="KW-0812">Transmembrane</keyword>
<gene>
    <name evidence="2" type="ORF">TRSC58_07488</name>
</gene>
<keyword evidence="1" id="KW-0472">Membrane</keyword>
<evidence type="ECO:0000256" key="1">
    <source>
        <dbReference type="SAM" id="Phobius"/>
    </source>
</evidence>
<evidence type="ECO:0000313" key="2">
    <source>
        <dbReference type="EMBL" id="ESL04946.1"/>
    </source>
</evidence>
<keyword evidence="3" id="KW-1185">Reference proteome</keyword>
<dbReference type="Proteomes" id="UP000031737">
    <property type="component" value="Unassembled WGS sequence"/>
</dbReference>
<reference evidence="2 3" key="1">
    <citation type="submission" date="2013-07" db="EMBL/GenBank/DDBJ databases">
        <authorList>
            <person name="Stoco P.H."/>
            <person name="Wagner G."/>
            <person name="Gerber A."/>
            <person name="Zaha A."/>
            <person name="Thompson C."/>
            <person name="Bartholomeu D.C."/>
            <person name="Luckemeyer D.D."/>
            <person name="Bahia D."/>
            <person name="Loreto E."/>
            <person name="Prestes E.B."/>
            <person name="Lima F.M."/>
            <person name="Rodrigues-Luiz G."/>
            <person name="Vallejo G.A."/>
            <person name="Filho J.F."/>
            <person name="Monteiro K.M."/>
            <person name="Tyler K.M."/>
            <person name="de Almeida L.G."/>
            <person name="Ortiz M.F."/>
            <person name="Siervo M.A."/>
            <person name="de Moraes M.H."/>
            <person name="Cunha O.L."/>
            <person name="Mendonca-Neto R."/>
            <person name="Silva R."/>
            <person name="Teixeira S.M."/>
            <person name="Murta S.M."/>
            <person name="Sincero T.C."/>
            <person name="Mendes T.A."/>
            <person name="Urmenyi T.P."/>
            <person name="Silva V.G."/>
            <person name="da Rocha W.D."/>
            <person name="Andersson B."/>
            <person name="Romanha A.J."/>
            <person name="Steindel M."/>
            <person name="de Vasconcelos A.T."/>
            <person name="Grisard E.C."/>
        </authorList>
    </citation>
    <scope>NUCLEOTIDE SEQUENCE [LARGE SCALE GENOMIC DNA]</scope>
    <source>
        <strain evidence="2 3">SC58</strain>
    </source>
</reference>
<proteinExistence type="predicted"/>